<proteinExistence type="predicted"/>
<dbReference type="GeneID" id="19320286"/>
<name>A0A061H164_9BASI</name>
<reference evidence="1 2" key="1">
    <citation type="journal article" date="2013" name="Plant Cell">
        <title>The transition from a phytopathogenic smut ancestor to an anamorphic biocontrol agent deciphered by comparative whole-genome analysis.</title>
        <authorList>
            <person name="Lefebvre F."/>
            <person name="Joly D.L."/>
            <person name="Labbe C."/>
            <person name="Teichmann B."/>
            <person name="Linning R."/>
            <person name="Belzile F."/>
            <person name="Bakkeren G."/>
            <person name="Belanger R.R."/>
        </authorList>
    </citation>
    <scope>NUCLEOTIDE SEQUENCE [LARGE SCALE GENOMIC DNA]</scope>
    <source>
        <strain evidence="1 2">PF-1</strain>
    </source>
</reference>
<dbReference type="EMBL" id="KE361646">
    <property type="protein sequence ID" value="EPQ26272.1"/>
    <property type="molecule type" value="Genomic_DNA"/>
</dbReference>
<dbReference type="AlphaFoldDB" id="A0A061H164"/>
<dbReference type="HOGENOM" id="CLU_1644473_0_0_1"/>
<gene>
    <name evidence="1" type="ORF">PFL1_06207</name>
</gene>
<accession>A0A061H164</accession>
<dbReference type="Proteomes" id="UP000053664">
    <property type="component" value="Unassembled WGS sequence"/>
</dbReference>
<dbReference type="KEGG" id="pfp:PFL1_06207"/>
<organism evidence="1 2">
    <name type="scientific">Pseudozyma flocculosa PF-1</name>
    <dbReference type="NCBI Taxonomy" id="1277687"/>
    <lineage>
        <taxon>Eukaryota</taxon>
        <taxon>Fungi</taxon>
        <taxon>Dikarya</taxon>
        <taxon>Basidiomycota</taxon>
        <taxon>Ustilaginomycotina</taxon>
        <taxon>Ustilaginomycetes</taxon>
        <taxon>Ustilaginales</taxon>
        <taxon>Ustilaginaceae</taxon>
        <taxon>Pseudozyma</taxon>
    </lineage>
</organism>
<dbReference type="RefSeq" id="XP_007881937.1">
    <property type="nucleotide sequence ID" value="XM_007883746.1"/>
</dbReference>
<evidence type="ECO:0000313" key="1">
    <source>
        <dbReference type="EMBL" id="EPQ26272.1"/>
    </source>
</evidence>
<evidence type="ECO:0000313" key="2">
    <source>
        <dbReference type="Proteomes" id="UP000053664"/>
    </source>
</evidence>
<protein>
    <submittedName>
        <fullName evidence="1">Uncharacterized protein</fullName>
    </submittedName>
</protein>
<sequence length="161" mass="17498">MSSTSTSKTMSLMMGKPADPKEICGMKHIVFGKDGMMTAMGANQPLRMMGPSGSMADAQVFDIKHNPDHDTYCLMSKQHKGHGVVYPHTIYPGVLLTMGDKPCHFKICHAHEGSGYIMKPVQGEEHCEGCNVSMAMNIVYPPMIAIQSSNLGVARWAIVNA</sequence>